<dbReference type="AlphaFoldDB" id="T1EJ00"/>
<feature type="domain" description="Repulsive guidance molecule C-terminal" evidence="10">
    <location>
        <begin position="78"/>
        <end position="317"/>
    </location>
</feature>
<evidence type="ECO:0000256" key="5">
    <source>
        <dbReference type="ARBA" id="ARBA00022729"/>
    </source>
</evidence>
<evidence type="ECO:0000313" key="12">
    <source>
        <dbReference type="EMBL" id="ESN91972.1"/>
    </source>
</evidence>
<keyword evidence="8" id="KW-0449">Lipoprotein</keyword>
<comment type="subcellular location">
    <subcellularLocation>
        <location evidence="1">Cell membrane</location>
        <topology evidence="1">Lipid-anchor</topology>
        <topology evidence="1">GPI-anchor</topology>
    </subcellularLocation>
</comment>
<dbReference type="OMA" id="YDSKAGY"/>
<reference evidence="14" key="1">
    <citation type="submission" date="2012-12" db="EMBL/GenBank/DDBJ databases">
        <authorList>
            <person name="Hellsten U."/>
            <person name="Grimwood J."/>
            <person name="Chapman J.A."/>
            <person name="Shapiro H."/>
            <person name="Aerts A."/>
            <person name="Otillar R.P."/>
            <person name="Terry A.Y."/>
            <person name="Boore J.L."/>
            <person name="Simakov O."/>
            <person name="Marletaz F."/>
            <person name="Cho S.-J."/>
            <person name="Edsinger-Gonzales E."/>
            <person name="Havlak P."/>
            <person name="Kuo D.-H."/>
            <person name="Larsson T."/>
            <person name="Lv J."/>
            <person name="Arendt D."/>
            <person name="Savage R."/>
            <person name="Osoegawa K."/>
            <person name="de Jong P."/>
            <person name="Lindberg D.R."/>
            <person name="Seaver E.C."/>
            <person name="Weisblat D.A."/>
            <person name="Putnam N.H."/>
            <person name="Grigoriev I.V."/>
            <person name="Rokhsar D.S."/>
        </authorList>
    </citation>
    <scope>NUCLEOTIDE SEQUENCE</scope>
</reference>
<dbReference type="PANTHER" id="PTHR31428">
    <property type="entry name" value="RGM DOMAIN FAMILY MEMBER DRAG-1"/>
    <property type="match status" value="1"/>
</dbReference>
<evidence type="ECO:0000256" key="4">
    <source>
        <dbReference type="ARBA" id="ARBA00022622"/>
    </source>
</evidence>
<dbReference type="Pfam" id="PF06535">
    <property type="entry name" value="RGM_N"/>
    <property type="match status" value="1"/>
</dbReference>
<evidence type="ECO:0000256" key="9">
    <source>
        <dbReference type="SAM" id="MobiDB-lite"/>
    </source>
</evidence>
<evidence type="ECO:0000256" key="8">
    <source>
        <dbReference type="ARBA" id="ARBA00023288"/>
    </source>
</evidence>
<dbReference type="EMBL" id="AMQM01007870">
    <property type="status" value="NOT_ANNOTATED_CDS"/>
    <property type="molecule type" value="Genomic_DNA"/>
</dbReference>
<evidence type="ECO:0000259" key="11">
    <source>
        <dbReference type="Pfam" id="PF06535"/>
    </source>
</evidence>
<evidence type="ECO:0000259" key="10">
    <source>
        <dbReference type="Pfam" id="PF06534"/>
    </source>
</evidence>
<dbReference type="GO" id="GO:0098552">
    <property type="term" value="C:side of membrane"/>
    <property type="evidence" value="ECO:0007669"/>
    <property type="project" value="UniProtKB-KW"/>
</dbReference>
<dbReference type="Pfam" id="PF06534">
    <property type="entry name" value="RGM_C"/>
    <property type="match status" value="1"/>
</dbReference>
<name>T1EJ00_HELRO</name>
<dbReference type="GO" id="GO:0030509">
    <property type="term" value="P:BMP signaling pathway"/>
    <property type="evidence" value="ECO:0000318"/>
    <property type="project" value="GO_Central"/>
</dbReference>
<dbReference type="InterPro" id="IPR009496">
    <property type="entry name" value="RGM_C"/>
</dbReference>
<dbReference type="InterPro" id="IPR040287">
    <property type="entry name" value="RGM"/>
</dbReference>
<dbReference type="EMBL" id="KB097680">
    <property type="protein sequence ID" value="ESN91972.1"/>
    <property type="molecule type" value="Genomic_DNA"/>
</dbReference>
<dbReference type="eggNOG" id="ENOG502QSTJ">
    <property type="taxonomic scope" value="Eukaryota"/>
</dbReference>
<gene>
    <name evidence="13" type="primary">20196550</name>
    <name evidence="12" type="ORF">HELRODRAFT_140151</name>
</gene>
<comment type="similarity">
    <text evidence="2">Belongs to the repulsive guidance molecule (RGM) family.</text>
</comment>
<reference evidence="13" key="3">
    <citation type="submission" date="2015-06" db="UniProtKB">
        <authorList>
            <consortium name="EnsemblMetazoa"/>
        </authorList>
    </citation>
    <scope>IDENTIFICATION</scope>
</reference>
<keyword evidence="6" id="KW-0472">Membrane</keyword>
<feature type="region of interest" description="Disordered" evidence="9">
    <location>
        <begin position="246"/>
        <end position="270"/>
    </location>
</feature>
<dbReference type="GO" id="GO:0015026">
    <property type="term" value="F:coreceptor activity"/>
    <property type="evidence" value="ECO:0000318"/>
    <property type="project" value="GO_Central"/>
</dbReference>
<evidence type="ECO:0000256" key="3">
    <source>
        <dbReference type="ARBA" id="ARBA00022475"/>
    </source>
</evidence>
<dbReference type="GO" id="GO:0005886">
    <property type="term" value="C:plasma membrane"/>
    <property type="evidence" value="ECO:0000318"/>
    <property type="project" value="GO_Central"/>
</dbReference>
<evidence type="ECO:0000313" key="13">
    <source>
        <dbReference type="EnsemblMetazoa" id="HelroP140151"/>
    </source>
</evidence>
<dbReference type="CTD" id="20196550"/>
<dbReference type="Proteomes" id="UP000015101">
    <property type="component" value="Unassembled WGS sequence"/>
</dbReference>
<keyword evidence="3" id="KW-1003">Cell membrane</keyword>
<organism evidence="13 14">
    <name type="scientific">Helobdella robusta</name>
    <name type="common">Californian leech</name>
    <dbReference type="NCBI Taxonomy" id="6412"/>
    <lineage>
        <taxon>Eukaryota</taxon>
        <taxon>Metazoa</taxon>
        <taxon>Spiralia</taxon>
        <taxon>Lophotrochozoa</taxon>
        <taxon>Annelida</taxon>
        <taxon>Clitellata</taxon>
        <taxon>Hirudinea</taxon>
        <taxon>Rhynchobdellida</taxon>
        <taxon>Glossiphoniidae</taxon>
        <taxon>Helobdella</taxon>
    </lineage>
</organism>
<reference evidence="12 14" key="2">
    <citation type="journal article" date="2013" name="Nature">
        <title>Insights into bilaterian evolution from three spiralian genomes.</title>
        <authorList>
            <person name="Simakov O."/>
            <person name="Marletaz F."/>
            <person name="Cho S.J."/>
            <person name="Edsinger-Gonzales E."/>
            <person name="Havlak P."/>
            <person name="Hellsten U."/>
            <person name="Kuo D.H."/>
            <person name="Larsson T."/>
            <person name="Lv J."/>
            <person name="Arendt D."/>
            <person name="Savage R."/>
            <person name="Osoegawa K."/>
            <person name="de Jong P."/>
            <person name="Grimwood J."/>
            <person name="Chapman J.A."/>
            <person name="Shapiro H."/>
            <person name="Aerts A."/>
            <person name="Otillar R.P."/>
            <person name="Terry A.Y."/>
            <person name="Boore J.L."/>
            <person name="Grigoriev I.V."/>
            <person name="Lindberg D.R."/>
            <person name="Seaver E.C."/>
            <person name="Weisblat D.A."/>
            <person name="Putnam N.H."/>
            <person name="Rokhsar D.S."/>
        </authorList>
    </citation>
    <scope>NUCLEOTIDE SEQUENCE</scope>
</reference>
<dbReference type="Gene3D" id="3.40.1000.10">
    <property type="entry name" value="Mog1/PsbP, alpha/beta/alpha sandwich"/>
    <property type="match status" value="1"/>
</dbReference>
<evidence type="ECO:0000313" key="14">
    <source>
        <dbReference type="Proteomes" id="UP000015101"/>
    </source>
</evidence>
<dbReference type="InParanoid" id="T1EJ00"/>
<keyword evidence="14" id="KW-1185">Reference proteome</keyword>
<evidence type="ECO:0008006" key="15">
    <source>
        <dbReference type="Google" id="ProtNLM"/>
    </source>
</evidence>
<proteinExistence type="inferred from homology"/>
<dbReference type="RefSeq" id="XP_009029923.1">
    <property type="nucleotide sequence ID" value="XM_009031675.1"/>
</dbReference>
<evidence type="ECO:0000256" key="2">
    <source>
        <dbReference type="ARBA" id="ARBA00005321"/>
    </source>
</evidence>
<dbReference type="KEGG" id="hro:HELRODRAFT_140151"/>
<dbReference type="InterPro" id="IPR010536">
    <property type="entry name" value="RGM_N"/>
</dbReference>
<keyword evidence="4" id="KW-0336">GPI-anchor</keyword>
<keyword evidence="5" id="KW-0732">Signal</keyword>
<evidence type="ECO:0000256" key="6">
    <source>
        <dbReference type="ARBA" id="ARBA00023136"/>
    </source>
</evidence>
<feature type="domain" description="Repulsive guidance molecule N-terminal" evidence="11">
    <location>
        <begin position="2"/>
        <end position="43"/>
    </location>
</feature>
<keyword evidence="7" id="KW-0325">Glycoprotein</keyword>
<dbReference type="GeneID" id="20196550"/>
<accession>T1EJ00</accession>
<dbReference type="HOGENOM" id="CLU_032775_1_0_1"/>
<dbReference type="STRING" id="6412.T1EJ00"/>
<dbReference type="PANTHER" id="PTHR31428:SF6">
    <property type="entry name" value="REPULSIVE GUIDANCE MOLECULE B HOMOLOG DRAG-1"/>
    <property type="match status" value="1"/>
</dbReference>
<protein>
    <recommendedName>
        <fullName evidence="15">Repulsive guidance molecule N-terminal domain-containing protein</fullName>
    </recommendedName>
</protein>
<evidence type="ECO:0000256" key="1">
    <source>
        <dbReference type="ARBA" id="ARBA00004609"/>
    </source>
</evidence>
<dbReference type="EnsemblMetazoa" id="HelroT140151">
    <property type="protein sequence ID" value="HelroP140151"/>
    <property type="gene ID" value="HelroG140151"/>
</dbReference>
<evidence type="ECO:0000256" key="7">
    <source>
        <dbReference type="ARBA" id="ARBA00023180"/>
    </source>
</evidence>
<dbReference type="OrthoDB" id="10013795at2759"/>
<sequence>KLCLIWRTYFVCLANSSRVCHGVLQYHATKQSIGSYLKEFGCSVVGPIFEQPNFVPNSKPIVCTYHGRGSNDSLLNPKYRVCGVFGDPHLRTFGQQFETCGILGAWPMVDNEHYTVQITAEGHRGGSIVTKATVMIKKDEECASPHHYLLYQATSNDLPPTFEDGSTSAGPQDSVKLTHVQSGRHVTITLRHLDVTISIRKILNTVSVFIRTHDDFVQHAGIGNRESVQLCSVGCPGSLRIDLTSPEKLSSKKSSPSLYQKSSSSSSPTTTVTFNASLYICKSRHPLLRGYFLESCVHDVMKSGDPEMTVVSYVAMNE</sequence>